<sequence length="218" mass="23784">MSDYVSPEWATSALVMIDVQNDFVDGPSAIPGTAERIDAMATLVEAFRGAQRPIVHVVRSYRAGESDVDTVRRSMIESGSAAAQPGTEGARIPARLLDVEPDWQLLRGGEPQSAGIDEYLLYKPRWSAFHRTALDALLRERGITTVVVAGCNLPNCPRATLFDATERDYRAVLVIDATSQTTPERVSDMTLIGVELRTVDEVRGALADSSRSNPHFPT</sequence>
<evidence type="ECO:0000256" key="1">
    <source>
        <dbReference type="ARBA" id="ARBA00022801"/>
    </source>
</evidence>
<keyword evidence="1 3" id="KW-0378">Hydrolase</keyword>
<dbReference type="InterPro" id="IPR050272">
    <property type="entry name" value="Isochorismatase-like_hydrls"/>
</dbReference>
<dbReference type="STRING" id="1073574.GOARA_056_00050"/>
<gene>
    <name evidence="3" type="ORF">GOARA_056_00050</name>
</gene>
<dbReference type="PANTHER" id="PTHR43540">
    <property type="entry name" value="PEROXYUREIDOACRYLATE/UREIDOACRYLATE AMIDOHYDROLASE-RELATED"/>
    <property type="match status" value="1"/>
</dbReference>
<dbReference type="AlphaFoldDB" id="G7H333"/>
<evidence type="ECO:0000313" key="4">
    <source>
        <dbReference type="Proteomes" id="UP000035088"/>
    </source>
</evidence>
<dbReference type="CDD" id="cd00431">
    <property type="entry name" value="cysteine_hydrolases"/>
    <property type="match status" value="1"/>
</dbReference>
<dbReference type="GO" id="GO:0016787">
    <property type="term" value="F:hydrolase activity"/>
    <property type="evidence" value="ECO:0007669"/>
    <property type="project" value="UniProtKB-KW"/>
</dbReference>
<comment type="caution">
    <text evidence="3">The sequence shown here is derived from an EMBL/GenBank/DDBJ whole genome shotgun (WGS) entry which is preliminary data.</text>
</comment>
<feature type="domain" description="Isochorismatase-like" evidence="2">
    <location>
        <begin position="12"/>
        <end position="188"/>
    </location>
</feature>
<protein>
    <submittedName>
        <fullName evidence="3">Putative hydrolase</fullName>
    </submittedName>
</protein>
<keyword evidence="4" id="KW-1185">Reference proteome</keyword>
<proteinExistence type="predicted"/>
<name>G7H333_9ACTN</name>
<reference evidence="3 4" key="1">
    <citation type="submission" date="2011-11" db="EMBL/GenBank/DDBJ databases">
        <title>Whole genome shotgun sequence of Gordonia araii NBRC 100433.</title>
        <authorList>
            <person name="Yoshida Y."/>
            <person name="Hosoyama A."/>
            <person name="Tsuchikane K."/>
            <person name="Katsumata H."/>
            <person name="Yamazaki S."/>
            <person name="Fujita N."/>
        </authorList>
    </citation>
    <scope>NUCLEOTIDE SEQUENCE [LARGE SCALE GENOMIC DNA]</scope>
    <source>
        <strain evidence="3 4">NBRC 100433</strain>
    </source>
</reference>
<dbReference type="Gene3D" id="3.40.50.850">
    <property type="entry name" value="Isochorismatase-like"/>
    <property type="match status" value="1"/>
</dbReference>
<dbReference type="EMBL" id="BAEE01000056">
    <property type="protein sequence ID" value="GAB10258.1"/>
    <property type="molecule type" value="Genomic_DNA"/>
</dbReference>
<dbReference type="SUPFAM" id="SSF52499">
    <property type="entry name" value="Isochorismatase-like hydrolases"/>
    <property type="match status" value="1"/>
</dbReference>
<dbReference type="OrthoDB" id="3174612at2"/>
<dbReference type="InterPro" id="IPR000868">
    <property type="entry name" value="Isochorismatase-like_dom"/>
</dbReference>
<organism evidence="3 4">
    <name type="scientific">Gordonia araii NBRC 100433</name>
    <dbReference type="NCBI Taxonomy" id="1073574"/>
    <lineage>
        <taxon>Bacteria</taxon>
        <taxon>Bacillati</taxon>
        <taxon>Actinomycetota</taxon>
        <taxon>Actinomycetes</taxon>
        <taxon>Mycobacteriales</taxon>
        <taxon>Gordoniaceae</taxon>
        <taxon>Gordonia</taxon>
    </lineage>
</organism>
<dbReference type="RefSeq" id="WP_007322333.1">
    <property type="nucleotide sequence ID" value="NZ_BAEE01000056.1"/>
</dbReference>
<dbReference type="Proteomes" id="UP000035088">
    <property type="component" value="Unassembled WGS sequence"/>
</dbReference>
<evidence type="ECO:0000259" key="2">
    <source>
        <dbReference type="Pfam" id="PF00857"/>
    </source>
</evidence>
<dbReference type="InterPro" id="IPR036380">
    <property type="entry name" value="Isochorismatase-like_sf"/>
</dbReference>
<dbReference type="Pfam" id="PF00857">
    <property type="entry name" value="Isochorismatase"/>
    <property type="match status" value="1"/>
</dbReference>
<evidence type="ECO:0000313" key="3">
    <source>
        <dbReference type="EMBL" id="GAB10258.1"/>
    </source>
</evidence>
<accession>G7H333</accession>